<reference evidence="1 2" key="1">
    <citation type="submission" date="2016-02" db="EMBL/GenBank/DDBJ databases">
        <authorList>
            <person name="Wen L."/>
            <person name="He K."/>
            <person name="Yang H."/>
        </authorList>
    </citation>
    <scope>NUCLEOTIDE SEQUENCE [LARGE SCALE GENOMIC DNA]</scope>
    <source>
        <strain evidence="1">ShG14-8</strain>
    </source>
</reference>
<keyword evidence="1" id="KW-0808">Transferase</keyword>
<dbReference type="PATRIC" id="fig|1796491.3.peg.2873"/>
<dbReference type="SUPFAM" id="SSF75304">
    <property type="entry name" value="Amidase signature (AS) enzymes"/>
    <property type="match status" value="1"/>
</dbReference>
<dbReference type="EMBL" id="LSLI01000089">
    <property type="protein sequence ID" value="KXS31228.1"/>
    <property type="molecule type" value="Genomic_DNA"/>
</dbReference>
<evidence type="ECO:0000313" key="1">
    <source>
        <dbReference type="EMBL" id="KXS31228.1"/>
    </source>
</evidence>
<dbReference type="AlphaFoldDB" id="A0A139BQM9"/>
<reference evidence="1 2" key="2">
    <citation type="submission" date="2016-03" db="EMBL/GenBank/DDBJ databases">
        <title>New uncultured bacterium of the family Gallionellaceae from acid mine drainage: description and reconstruction of genome based on metagenomic analysis of microbial community.</title>
        <authorList>
            <person name="Kadnikov V."/>
            <person name="Ivasenko D."/>
            <person name="Beletsky A."/>
            <person name="Mardanov A."/>
            <person name="Danilova E."/>
            <person name="Pimenov N."/>
            <person name="Karnachuk O."/>
            <person name="Ravin N."/>
        </authorList>
    </citation>
    <scope>NUCLEOTIDE SEQUENCE [LARGE SCALE GENOMIC DNA]</scope>
    <source>
        <strain evidence="1">ShG14-8</strain>
    </source>
</reference>
<proteinExistence type="predicted"/>
<comment type="caution">
    <text evidence="1">The sequence shown here is derived from an EMBL/GenBank/DDBJ whole genome shotgun (WGS) entry which is preliminary data.</text>
</comment>
<name>A0A139BQM9_9PROT</name>
<feature type="non-terminal residue" evidence="1">
    <location>
        <position position="63"/>
    </location>
</feature>
<organism evidence="1 2">
    <name type="scientific">Candidatus Gallionella acididurans</name>
    <dbReference type="NCBI Taxonomy" id="1796491"/>
    <lineage>
        <taxon>Bacteria</taxon>
        <taxon>Pseudomonadati</taxon>
        <taxon>Pseudomonadota</taxon>
        <taxon>Betaproteobacteria</taxon>
        <taxon>Nitrosomonadales</taxon>
        <taxon>Gallionellaceae</taxon>
        <taxon>Gallionella</taxon>
    </lineage>
</organism>
<sequence length="63" mass="6588">MIDSSLQQLGSALRAGKISSVELTQLYLDRIAALNPGLNAYITTNAETSLAQARAADAILARG</sequence>
<dbReference type="Proteomes" id="UP000070578">
    <property type="component" value="Unassembled WGS sequence"/>
</dbReference>
<gene>
    <name evidence="1" type="ORF">AWT59_2637</name>
</gene>
<dbReference type="Gene3D" id="3.90.1300.10">
    <property type="entry name" value="Amidase signature (AS) domain"/>
    <property type="match status" value="1"/>
</dbReference>
<accession>A0A139BQM9</accession>
<evidence type="ECO:0000313" key="2">
    <source>
        <dbReference type="Proteomes" id="UP000070578"/>
    </source>
</evidence>
<dbReference type="GO" id="GO:0016740">
    <property type="term" value="F:transferase activity"/>
    <property type="evidence" value="ECO:0007669"/>
    <property type="project" value="UniProtKB-KW"/>
</dbReference>
<protein>
    <submittedName>
        <fullName evidence="1">Glutamyl-tRNA(Gln) amidotransferase subunit A</fullName>
    </submittedName>
</protein>
<dbReference type="InterPro" id="IPR036928">
    <property type="entry name" value="AS_sf"/>
</dbReference>